<dbReference type="InterPro" id="IPR036249">
    <property type="entry name" value="Thioredoxin-like_sf"/>
</dbReference>
<dbReference type="Gene3D" id="3.40.30.10">
    <property type="entry name" value="Glutaredoxin"/>
    <property type="match status" value="1"/>
</dbReference>
<proteinExistence type="predicted"/>
<sequence length="213" mass="23465">MALNAVLSLLLLAGLIAPAVAGKAVVELTDDNFDAKTSSGVWMIKVYAPWCIHCRQLEPLWQAFADEAEVDGVLVAKVNGDKERYLMSRLRVTGFPTIFLLRDGNTYEYNGPRNVDSFRIFATSGYKKSTAKPFYLAPNSIIGRAIGQLYGVPRLVRSVYRLLHEKHGLSDAAIILGFLAIPVAVGGVLICCLDAVFVQRAKEEFGPEHEHQE</sequence>
<dbReference type="PROSITE" id="PS51352">
    <property type="entry name" value="THIOREDOXIN_2"/>
    <property type="match status" value="1"/>
</dbReference>
<dbReference type="Proteomes" id="UP000747399">
    <property type="component" value="Unassembled WGS sequence"/>
</dbReference>
<keyword evidence="5" id="KW-0249">Electron transport</keyword>
<accession>A0A8J4BGX5</accession>
<dbReference type="SUPFAM" id="SSF52833">
    <property type="entry name" value="Thioredoxin-like"/>
    <property type="match status" value="1"/>
</dbReference>
<dbReference type="InterPro" id="IPR013766">
    <property type="entry name" value="Thioredoxin_domain"/>
</dbReference>
<evidence type="ECO:0000256" key="4">
    <source>
        <dbReference type="ARBA" id="ARBA00022824"/>
    </source>
</evidence>
<name>A0A8J4BGX5_9CHLO</name>
<keyword evidence="6 9" id="KW-1133">Transmembrane helix</keyword>
<keyword evidence="13" id="KW-1185">Reference proteome</keyword>
<protein>
    <recommendedName>
        <fullName evidence="11">Thioredoxin domain-containing protein</fullName>
    </recommendedName>
</protein>
<evidence type="ECO:0000256" key="10">
    <source>
        <dbReference type="SAM" id="SignalP"/>
    </source>
</evidence>
<evidence type="ECO:0000256" key="3">
    <source>
        <dbReference type="ARBA" id="ARBA00022729"/>
    </source>
</evidence>
<keyword evidence="4" id="KW-0256">Endoplasmic reticulum</keyword>
<evidence type="ECO:0000256" key="9">
    <source>
        <dbReference type="SAM" id="Phobius"/>
    </source>
</evidence>
<keyword evidence="8" id="KW-0676">Redox-active center</keyword>
<evidence type="ECO:0000256" key="7">
    <source>
        <dbReference type="ARBA" id="ARBA00023157"/>
    </source>
</evidence>
<feature type="transmembrane region" description="Helical" evidence="9">
    <location>
        <begin position="172"/>
        <end position="197"/>
    </location>
</feature>
<dbReference type="PANTHER" id="PTHR46107">
    <property type="entry name" value="DUMPY: SHORTER THAN WILD-TYPE"/>
    <property type="match status" value="1"/>
</dbReference>
<dbReference type="GO" id="GO:0015036">
    <property type="term" value="F:disulfide oxidoreductase activity"/>
    <property type="evidence" value="ECO:0007669"/>
    <property type="project" value="TreeGrafter"/>
</dbReference>
<feature type="signal peptide" evidence="10">
    <location>
        <begin position="1"/>
        <end position="21"/>
    </location>
</feature>
<evidence type="ECO:0000313" key="13">
    <source>
        <dbReference type="Proteomes" id="UP000747399"/>
    </source>
</evidence>
<keyword evidence="7" id="KW-1015">Disulfide bond</keyword>
<dbReference type="EMBL" id="BNCO01000043">
    <property type="protein sequence ID" value="GIL61036.1"/>
    <property type="molecule type" value="Genomic_DNA"/>
</dbReference>
<evidence type="ECO:0000256" key="5">
    <source>
        <dbReference type="ARBA" id="ARBA00022982"/>
    </source>
</evidence>
<evidence type="ECO:0000259" key="11">
    <source>
        <dbReference type="PROSITE" id="PS51352"/>
    </source>
</evidence>
<evidence type="ECO:0000256" key="2">
    <source>
        <dbReference type="ARBA" id="ARBA00022448"/>
    </source>
</evidence>
<evidence type="ECO:0000256" key="1">
    <source>
        <dbReference type="ARBA" id="ARBA00004389"/>
    </source>
</evidence>
<dbReference type="GO" id="GO:0005789">
    <property type="term" value="C:endoplasmic reticulum membrane"/>
    <property type="evidence" value="ECO:0007669"/>
    <property type="project" value="UniProtKB-SubCell"/>
</dbReference>
<organism evidence="12 13">
    <name type="scientific">Volvox africanus</name>
    <dbReference type="NCBI Taxonomy" id="51714"/>
    <lineage>
        <taxon>Eukaryota</taxon>
        <taxon>Viridiplantae</taxon>
        <taxon>Chlorophyta</taxon>
        <taxon>core chlorophytes</taxon>
        <taxon>Chlorophyceae</taxon>
        <taxon>CS clade</taxon>
        <taxon>Chlamydomonadales</taxon>
        <taxon>Volvocaceae</taxon>
        <taxon>Volvox</taxon>
    </lineage>
</organism>
<feature type="chain" id="PRO_5035171207" description="Thioredoxin domain-containing protein" evidence="10">
    <location>
        <begin position="22"/>
        <end position="213"/>
    </location>
</feature>
<dbReference type="CDD" id="cd02961">
    <property type="entry name" value="PDI_a_family"/>
    <property type="match status" value="1"/>
</dbReference>
<keyword evidence="3 10" id="KW-0732">Signal</keyword>
<dbReference type="InterPro" id="IPR052454">
    <property type="entry name" value="TMX_domain-containing"/>
</dbReference>
<keyword evidence="9" id="KW-0472">Membrane</keyword>
<keyword evidence="2" id="KW-0813">Transport</keyword>
<evidence type="ECO:0000256" key="8">
    <source>
        <dbReference type="ARBA" id="ARBA00023284"/>
    </source>
</evidence>
<comment type="caution">
    <text evidence="12">The sequence shown here is derived from an EMBL/GenBank/DDBJ whole genome shotgun (WGS) entry which is preliminary data.</text>
</comment>
<reference evidence="12" key="1">
    <citation type="journal article" date="2021" name="Proc. Natl. Acad. Sci. U.S.A.">
        <title>Three genomes in the algal genus Volvox reveal the fate of a haploid sex-determining region after a transition to homothallism.</title>
        <authorList>
            <person name="Yamamoto K."/>
            <person name="Hamaji T."/>
            <person name="Kawai-Toyooka H."/>
            <person name="Matsuzaki R."/>
            <person name="Takahashi F."/>
            <person name="Nishimura Y."/>
            <person name="Kawachi M."/>
            <person name="Noguchi H."/>
            <person name="Minakuchi Y."/>
            <person name="Umen J.G."/>
            <person name="Toyoda A."/>
            <person name="Nozaki H."/>
        </authorList>
    </citation>
    <scope>NUCLEOTIDE SEQUENCE</scope>
    <source>
        <strain evidence="12">NIES-3780</strain>
    </source>
</reference>
<comment type="subcellular location">
    <subcellularLocation>
        <location evidence="1">Endoplasmic reticulum membrane</location>
        <topology evidence="1">Single-pass membrane protein</topology>
    </subcellularLocation>
</comment>
<feature type="domain" description="Thioredoxin" evidence="11">
    <location>
        <begin position="11"/>
        <end position="127"/>
    </location>
</feature>
<gene>
    <name evidence="12" type="ORF">Vafri_15404</name>
</gene>
<evidence type="ECO:0000256" key="6">
    <source>
        <dbReference type="ARBA" id="ARBA00022989"/>
    </source>
</evidence>
<dbReference type="PANTHER" id="PTHR46107:SF3">
    <property type="entry name" value="THIOREDOXIN DOMAIN-CONTAINING PROTEIN"/>
    <property type="match status" value="1"/>
</dbReference>
<keyword evidence="9" id="KW-0812">Transmembrane</keyword>
<evidence type="ECO:0000313" key="12">
    <source>
        <dbReference type="EMBL" id="GIL61036.1"/>
    </source>
</evidence>
<dbReference type="AlphaFoldDB" id="A0A8J4BGX5"/>
<dbReference type="Pfam" id="PF00085">
    <property type="entry name" value="Thioredoxin"/>
    <property type="match status" value="1"/>
</dbReference>